<gene>
    <name evidence="2" type="ORF">TKV_c11380</name>
</gene>
<dbReference type="KEGG" id="tki:TKV_c11380"/>
<dbReference type="Proteomes" id="UP000029669">
    <property type="component" value="Chromosome"/>
</dbReference>
<keyword evidence="1" id="KW-0812">Transmembrane</keyword>
<dbReference type="NCBIfam" id="TIGR04086">
    <property type="entry name" value="TIGR04086_membr"/>
    <property type="match status" value="1"/>
</dbReference>
<proteinExistence type="predicted"/>
<dbReference type="EMBL" id="CP009170">
    <property type="protein sequence ID" value="AIS52310.1"/>
    <property type="molecule type" value="Genomic_DNA"/>
</dbReference>
<evidence type="ECO:0000256" key="1">
    <source>
        <dbReference type="SAM" id="Phobius"/>
    </source>
</evidence>
<evidence type="ECO:0000313" key="3">
    <source>
        <dbReference type="Proteomes" id="UP000029669"/>
    </source>
</evidence>
<sequence length="130" mass="13855">MKGKFQLHNDKNINVQGILIGVLVAYIITLSFFIVYALLLTFTALSELTLPTLTMLITIIGIVLSGALSARHTTSKGWLNGGIAGILYVTIMLVLGAFFVEELGPASSWTVKYVWGAVLGALGGMIGINL</sequence>
<dbReference type="Pfam" id="PF12670">
    <property type="entry name" value="DUF3792"/>
    <property type="match status" value="1"/>
</dbReference>
<feature type="transmembrane region" description="Helical" evidence="1">
    <location>
        <begin position="112"/>
        <end position="129"/>
    </location>
</feature>
<keyword evidence="1" id="KW-1133">Transmembrane helix</keyword>
<evidence type="ECO:0000313" key="2">
    <source>
        <dbReference type="EMBL" id="AIS52310.1"/>
    </source>
</evidence>
<feature type="transmembrane region" description="Helical" evidence="1">
    <location>
        <begin position="77"/>
        <end position="100"/>
    </location>
</feature>
<reference evidence="3" key="1">
    <citation type="journal article" date="2015" name="Genome Announc.">
        <title>Whole-Genome Sequences of 80 Environmental and Clinical Isolates of Burkholderia pseudomallei.</title>
        <authorList>
            <person name="Johnson S.L."/>
            <person name="Baker A.L."/>
            <person name="Chain P.S."/>
            <person name="Currie B.J."/>
            <person name="Daligault H.E."/>
            <person name="Davenport K.W."/>
            <person name="Davis C.B."/>
            <person name="Inglis T.J."/>
            <person name="Kaestli M."/>
            <person name="Koren S."/>
            <person name="Mayo M."/>
            <person name="Merritt A.J."/>
            <person name="Price E.P."/>
            <person name="Sarovich D.S."/>
            <person name="Warner J."/>
            <person name="Rosovitz M.J."/>
        </authorList>
    </citation>
    <scope>NUCLEOTIDE SEQUENCE [LARGE SCALE GENOMIC DNA]</scope>
    <source>
        <strain evidence="3">DSM 2030</strain>
    </source>
</reference>
<keyword evidence="1" id="KW-0472">Membrane</keyword>
<dbReference type="eggNOG" id="ENOG5032RK6">
    <property type="taxonomic scope" value="Bacteria"/>
</dbReference>
<feature type="transmembrane region" description="Helical" evidence="1">
    <location>
        <begin position="48"/>
        <end position="70"/>
    </location>
</feature>
<protein>
    <submittedName>
        <fullName evidence="2">Putative membrane protein</fullName>
    </submittedName>
</protein>
<dbReference type="InterPro" id="IPR023804">
    <property type="entry name" value="DUF3792_TM"/>
</dbReference>
<dbReference type="STRING" id="2325.TKV_c11380"/>
<dbReference type="OrthoDB" id="2086722at2"/>
<dbReference type="AlphaFoldDB" id="A0A097AR66"/>
<accession>A0A097AR66</accession>
<keyword evidence="3" id="KW-1185">Reference proteome</keyword>
<dbReference type="HOGENOM" id="CLU_149197_0_0_9"/>
<feature type="transmembrane region" description="Helical" evidence="1">
    <location>
        <begin position="20"/>
        <end position="42"/>
    </location>
</feature>
<dbReference type="RefSeq" id="WP_049685084.1">
    <property type="nucleotide sequence ID" value="NZ_OZ020628.2"/>
</dbReference>
<name>A0A097AR66_THEKI</name>
<organism evidence="2 3">
    <name type="scientific">Thermoanaerobacter kivui</name>
    <name type="common">Acetogenium kivui</name>
    <dbReference type="NCBI Taxonomy" id="2325"/>
    <lineage>
        <taxon>Bacteria</taxon>
        <taxon>Bacillati</taxon>
        <taxon>Bacillota</taxon>
        <taxon>Clostridia</taxon>
        <taxon>Thermoanaerobacterales</taxon>
        <taxon>Thermoanaerobacteraceae</taxon>
        <taxon>Thermoanaerobacter</taxon>
    </lineage>
</organism>